<accession>H7EIU4</accession>
<dbReference type="STRING" id="907348.TresaDRAFT_2400"/>
<comment type="caution">
    <text evidence="2">The sequence shown here is derived from an EMBL/GenBank/DDBJ whole genome shotgun (WGS) entry which is preliminary data.</text>
</comment>
<dbReference type="Gene3D" id="3.10.20.310">
    <property type="entry name" value="membrane protein fhac"/>
    <property type="match status" value="1"/>
</dbReference>
<dbReference type="eggNOG" id="COG4775">
    <property type="taxonomic scope" value="Bacteria"/>
</dbReference>
<sequence>MRRKIQSIRGALAFAAIALLAPARISPEENGTESARDSIDGNLVVTEISFTGLTRTRESFLKKEYEKHLGKTVSETNLHDIENDLQSEGLFETFSVSFRDIDGQSAGIVVEVTEKMTFIPLPFAMVSSGGFSAGAIVMDTNAFGVKDMFMVGGFYSSSSIAGIASVARPPRNDGTPGLSAFASVSKNEPKVVGLDNKKALEYRNLSGSAKLSVAEKITEKNMLSVSAGFSTISADERDGKPAASVDSAKIGSLSASWNFLMSDWNGWFSSATKISAEFSASKYFGLDDESELSGIVADANMQLGFQKPFISERLRAVGKIAGDFVLPQRHKSAHISEYKGGSAVGCTILPDKFLTDKIIGASIGIEFALKKYSFGLSSLYANYEAVLTKDFSLGTDTDFSMDEFCHGPNAGIRLYLSKIAFPAVALGMSYNVTKKYGQFTAALGISM</sequence>
<keyword evidence="1" id="KW-0732">Signal</keyword>
<feature type="chain" id="PRO_5003608704" evidence="1">
    <location>
        <begin position="24"/>
        <end position="447"/>
    </location>
</feature>
<dbReference type="PATRIC" id="fig|907348.3.peg.755"/>
<dbReference type="OrthoDB" id="356568at2"/>
<organism evidence="2 3">
    <name type="scientific">Treponema saccharophilum DSM 2985</name>
    <dbReference type="NCBI Taxonomy" id="907348"/>
    <lineage>
        <taxon>Bacteria</taxon>
        <taxon>Pseudomonadati</taxon>
        <taxon>Spirochaetota</taxon>
        <taxon>Spirochaetia</taxon>
        <taxon>Spirochaetales</taxon>
        <taxon>Treponemataceae</taxon>
        <taxon>Treponema</taxon>
    </lineage>
</organism>
<evidence type="ECO:0000256" key="1">
    <source>
        <dbReference type="SAM" id="SignalP"/>
    </source>
</evidence>
<evidence type="ECO:0000313" key="2">
    <source>
        <dbReference type="EMBL" id="EIC02522.1"/>
    </source>
</evidence>
<keyword evidence="3" id="KW-1185">Reference proteome</keyword>
<dbReference type="EMBL" id="AGRW01000038">
    <property type="protein sequence ID" value="EIC02522.1"/>
    <property type="molecule type" value="Genomic_DNA"/>
</dbReference>
<evidence type="ECO:0000313" key="3">
    <source>
        <dbReference type="Proteomes" id="UP000003571"/>
    </source>
</evidence>
<protein>
    <submittedName>
        <fullName evidence="2">Surface antigen variable number repeat-containing protein</fullName>
    </submittedName>
</protein>
<proteinExistence type="predicted"/>
<gene>
    <name evidence="2" type="ORF">TresaDRAFT_2400</name>
</gene>
<reference evidence="2 3" key="1">
    <citation type="submission" date="2011-09" db="EMBL/GenBank/DDBJ databases">
        <title>The draft genome of Treponema saccharophilum DSM 2985.</title>
        <authorList>
            <consortium name="US DOE Joint Genome Institute (JGI-PGF)"/>
            <person name="Lucas S."/>
            <person name="Copeland A."/>
            <person name="Lapidus A."/>
            <person name="Glavina del Rio T."/>
            <person name="Dalin E."/>
            <person name="Tice H."/>
            <person name="Bruce D."/>
            <person name="Goodwin L."/>
            <person name="Pitluck S."/>
            <person name="Peters L."/>
            <person name="Kyrpides N."/>
            <person name="Mavromatis K."/>
            <person name="Ivanova N."/>
            <person name="Markowitz V."/>
            <person name="Cheng J.-F."/>
            <person name="Hugenholtz P."/>
            <person name="Woyke T."/>
            <person name="Wu D."/>
            <person name="Gronow S."/>
            <person name="Wellnitz S."/>
            <person name="Brambilla E."/>
            <person name="Klenk H.-P."/>
            <person name="Eisen J.A."/>
        </authorList>
    </citation>
    <scope>NUCLEOTIDE SEQUENCE [LARGE SCALE GENOMIC DNA]</scope>
    <source>
        <strain evidence="2 3">DSM 2985</strain>
    </source>
</reference>
<name>H7EIU4_9SPIR</name>
<dbReference type="Proteomes" id="UP000003571">
    <property type="component" value="Unassembled WGS sequence"/>
</dbReference>
<dbReference type="AlphaFoldDB" id="H7EIU4"/>
<dbReference type="RefSeq" id="WP_002703018.1">
    <property type="nucleotide sequence ID" value="NZ_AGRW01000038.1"/>
</dbReference>
<feature type="signal peptide" evidence="1">
    <location>
        <begin position="1"/>
        <end position="23"/>
    </location>
</feature>